<accession>A0A6C2US30</accession>
<proteinExistence type="predicted"/>
<dbReference type="EMBL" id="CAAHFH010000003">
    <property type="protein sequence ID" value="VGO23115.1"/>
    <property type="molecule type" value="Genomic_DNA"/>
</dbReference>
<keyword evidence="2" id="KW-1185">Reference proteome</keyword>
<evidence type="ECO:0000313" key="1">
    <source>
        <dbReference type="EMBL" id="VGO23115.1"/>
    </source>
</evidence>
<gene>
    <name evidence="1" type="ORF">SCARR_05218</name>
</gene>
<protein>
    <submittedName>
        <fullName evidence="1">Uncharacterized protein</fullName>
    </submittedName>
</protein>
<organism evidence="1 2">
    <name type="scientific">Pontiella sulfatireligans</name>
    <dbReference type="NCBI Taxonomy" id="2750658"/>
    <lineage>
        <taxon>Bacteria</taxon>
        <taxon>Pseudomonadati</taxon>
        <taxon>Kiritimatiellota</taxon>
        <taxon>Kiritimatiellia</taxon>
        <taxon>Kiritimatiellales</taxon>
        <taxon>Pontiellaceae</taxon>
        <taxon>Pontiella</taxon>
    </lineage>
</organism>
<reference evidence="1 2" key="1">
    <citation type="submission" date="2019-04" db="EMBL/GenBank/DDBJ databases">
        <authorList>
            <person name="Van Vliet M D."/>
        </authorList>
    </citation>
    <scope>NUCLEOTIDE SEQUENCE [LARGE SCALE GENOMIC DNA]</scope>
    <source>
        <strain evidence="1 2">F21</strain>
    </source>
</reference>
<dbReference type="AlphaFoldDB" id="A0A6C2US30"/>
<sequence length="566" mass="59430">MAPVAHGLTTWKGSTSGYWDIPTNWAGGFPASNSTVRLNHDRQTNSYTVTVQSQAITDKLWMDTYADVPVHVRVSSAGSLQLNSMRMGFKEEDRESSFTIDGGSVWGMDPTDPSVTNTAFLIGNNPDCIATMSVLNEGTLSVQGSNGLIVASSKESIGRLVVANGNVRIKDSLTLGKGPDSLGELYISGTSSVSITGALHVAKLELGALAPTGTVHVAGGTLECGTLNIGANGVGSFTLSDGQVRALDGGITLGQANSTAQLNIYGGSMETAGSSMNIGHLDSTGTLFMANGNLNIDGAIGLGSASRSMGTLDLTGGTITSKELIIGAATSSTGIVHLQGGEIVILGSLNDSIQVSNGVLRIEKALVKWNNPNITDWITNAVANGTIAWSNGLPYGTYSANGFDGSFTNEGSTLYWDNLDNGSSFTQSVIWVEESPYNTWAGDYLLSGSNALWSADPDQDGFDNLSEYGLGGNPVNGFNPEIVPAFQILTSSGQAEYIYRQRSDPAAYGLTYYLELNTNLTTQSWTTNGYTLIGGSQDIGGFRTVTNQVPTGGNSSLFIRLQIQYE</sequence>
<dbReference type="Proteomes" id="UP000346198">
    <property type="component" value="Unassembled WGS sequence"/>
</dbReference>
<evidence type="ECO:0000313" key="2">
    <source>
        <dbReference type="Proteomes" id="UP000346198"/>
    </source>
</evidence>
<name>A0A6C2US30_9BACT</name>